<dbReference type="AlphaFoldDB" id="A0A382NHC2"/>
<sequence length="368" mass="35246">FDSSGTLEVLYDFGSASTGFQFDVTGLALTGGSGGAAGDAGFTVSTGGETVLGFSFTGSSIPAGSGVLTVLSFSDVTGATTDLSLGFSGAITDADGVPFSNQSAGGSIAHGDPDCSGDYYGDAVEDCAGVCGGSSAVDDCGVCDGGNADQDCAGNCAGDAVVDDCGVCDGGNADQDCAGVCGGSSVVDDCGVCAGDGWSCVETSVDVSYSSDVAIAGFQFTVSGPTLLSASGGAAADAGFEVQTGNSTVLGFSFSGASIPAGAGVLTTLLVQGDPSGFELSGGVLTDTNASTLDASLDNDGFVYCSADEDADGVCDGLDECVGAYDDCGVCNGGNADQDCAGVCNGDSALDDCGVCDGGNADQDCAGV</sequence>
<evidence type="ECO:0000313" key="1">
    <source>
        <dbReference type="EMBL" id="SVC60633.1"/>
    </source>
</evidence>
<protein>
    <submittedName>
        <fullName evidence="1">Uncharacterized protein</fullName>
    </submittedName>
</protein>
<reference evidence="1" key="1">
    <citation type="submission" date="2018-05" db="EMBL/GenBank/DDBJ databases">
        <authorList>
            <person name="Lanie J.A."/>
            <person name="Ng W.-L."/>
            <person name="Kazmierczak K.M."/>
            <person name="Andrzejewski T.M."/>
            <person name="Davidsen T.M."/>
            <person name="Wayne K.J."/>
            <person name="Tettelin H."/>
            <person name="Glass J.I."/>
            <person name="Rusch D."/>
            <person name="Podicherti R."/>
            <person name="Tsui H.-C.T."/>
            <person name="Winkler M.E."/>
        </authorList>
    </citation>
    <scope>NUCLEOTIDE SEQUENCE</scope>
</reference>
<gene>
    <name evidence="1" type="ORF">METZ01_LOCUS313487</name>
</gene>
<dbReference type="EMBL" id="UINC01100516">
    <property type="protein sequence ID" value="SVC60633.1"/>
    <property type="molecule type" value="Genomic_DNA"/>
</dbReference>
<organism evidence="1">
    <name type="scientific">marine metagenome</name>
    <dbReference type="NCBI Taxonomy" id="408172"/>
    <lineage>
        <taxon>unclassified sequences</taxon>
        <taxon>metagenomes</taxon>
        <taxon>ecological metagenomes</taxon>
    </lineage>
</organism>
<feature type="non-terminal residue" evidence="1">
    <location>
        <position position="368"/>
    </location>
</feature>
<name>A0A382NHC2_9ZZZZ</name>
<feature type="non-terminal residue" evidence="1">
    <location>
        <position position="1"/>
    </location>
</feature>
<accession>A0A382NHC2</accession>
<proteinExistence type="predicted"/>